<dbReference type="Proteomes" id="UP001497535">
    <property type="component" value="Unassembled WGS sequence"/>
</dbReference>
<organism evidence="1 2">
    <name type="scientific">Meloidogyne enterolobii</name>
    <name type="common">Root-knot nematode worm</name>
    <name type="synonym">Meloidogyne mayaguensis</name>
    <dbReference type="NCBI Taxonomy" id="390850"/>
    <lineage>
        <taxon>Eukaryota</taxon>
        <taxon>Metazoa</taxon>
        <taxon>Ecdysozoa</taxon>
        <taxon>Nematoda</taxon>
        <taxon>Chromadorea</taxon>
        <taxon>Rhabditida</taxon>
        <taxon>Tylenchina</taxon>
        <taxon>Tylenchomorpha</taxon>
        <taxon>Tylenchoidea</taxon>
        <taxon>Meloidogynidae</taxon>
        <taxon>Meloidogyninae</taxon>
        <taxon>Meloidogyne</taxon>
    </lineage>
</organism>
<dbReference type="EMBL" id="CAVMJV010000014">
    <property type="protein sequence ID" value="CAK5052353.1"/>
    <property type="molecule type" value="Genomic_DNA"/>
</dbReference>
<reference evidence="1" key="1">
    <citation type="submission" date="2023-11" db="EMBL/GenBank/DDBJ databases">
        <authorList>
            <person name="Poullet M."/>
        </authorList>
    </citation>
    <scope>NUCLEOTIDE SEQUENCE</scope>
    <source>
        <strain evidence="1">E1834</strain>
    </source>
</reference>
<accession>A0ACB0YLQ6</accession>
<keyword evidence="2" id="KW-1185">Reference proteome</keyword>
<protein>
    <submittedName>
        <fullName evidence="1">Uncharacterized protein</fullName>
    </submittedName>
</protein>
<evidence type="ECO:0000313" key="1">
    <source>
        <dbReference type="EMBL" id="CAK5052353.1"/>
    </source>
</evidence>
<evidence type="ECO:0000313" key="2">
    <source>
        <dbReference type="Proteomes" id="UP001497535"/>
    </source>
</evidence>
<comment type="caution">
    <text evidence="1">The sequence shown here is derived from an EMBL/GenBank/DDBJ whole genome shotgun (WGS) entry which is preliminary data.</text>
</comment>
<sequence>MVNTHFQLPYLNTDQCMLRPGQQEHGSYGLIFERPNFYLCDELLICYPSQLVGNNKRNGIITTVPYRLREGRKNNITIQCEQRRKEFCFEEKNRHFCKLGQPGSSIWHGIMIKTEDINRNPNNSPVFVTTITLSITKQKYEINETLKFYIIFGRMEDLFTRVILENNTHKSKEMLLGNDNNLLKEYISKVDKGAYLHKYAGLWALGLDLLPTSAEQNLHLFVYRGCACSIDVWFKPPTIPESLKPKTKPGLQIYKDCSAKYSNNTSYELGNLKDGEKIFKFSIWASKNGSHGSIAFFNSTDIFLKINFNGSEIFLYSFMVSFVFPLDRKYYIIVLNVFFHSAKYSGII</sequence>
<proteinExistence type="predicted"/>
<gene>
    <name evidence="1" type="ORF">MENTE1834_LOCUS13859</name>
</gene>
<name>A0ACB0YLQ6_MELEN</name>